<evidence type="ECO:0000313" key="4">
    <source>
        <dbReference type="EMBL" id="KXA89842.1"/>
    </source>
</evidence>
<dbReference type="InterPro" id="IPR008927">
    <property type="entry name" value="6-PGluconate_DH-like_C_sf"/>
</dbReference>
<reference evidence="4 5" key="1">
    <citation type="journal article" date="2016" name="Sci. Rep.">
        <title>Metabolic traits of an uncultured archaeal lineage -MSBL1- from brine pools of the Red Sea.</title>
        <authorList>
            <person name="Mwirichia R."/>
            <person name="Alam I."/>
            <person name="Rashid M."/>
            <person name="Vinu M."/>
            <person name="Ba-Alawi W."/>
            <person name="Anthony Kamau A."/>
            <person name="Kamanda Ngugi D."/>
            <person name="Goker M."/>
            <person name="Klenk H.P."/>
            <person name="Bajic V."/>
            <person name="Stingl U."/>
        </authorList>
    </citation>
    <scope>NUCLEOTIDE SEQUENCE [LARGE SCALE GENOMIC DNA]</scope>
    <source>
        <strain evidence="4">SCGC-AAA259D14</strain>
    </source>
</reference>
<protein>
    <recommendedName>
        <fullName evidence="6">Opine dehydrogenase domain-containing protein</fullName>
    </recommendedName>
</protein>
<dbReference type="Pfam" id="PF01210">
    <property type="entry name" value="NAD_Gly3P_dh_N"/>
    <property type="match status" value="1"/>
</dbReference>
<dbReference type="InterPro" id="IPR011128">
    <property type="entry name" value="G3P_DH_NAD-dep_N"/>
</dbReference>
<dbReference type="GO" id="GO:0046168">
    <property type="term" value="P:glycerol-3-phosphate catabolic process"/>
    <property type="evidence" value="ECO:0007669"/>
    <property type="project" value="InterPro"/>
</dbReference>
<dbReference type="SUPFAM" id="SSF51735">
    <property type="entry name" value="NAD(P)-binding Rossmann-fold domains"/>
    <property type="match status" value="1"/>
</dbReference>
<dbReference type="InterPro" id="IPR003421">
    <property type="entry name" value="Opine_DH"/>
</dbReference>
<dbReference type="GO" id="GO:0051287">
    <property type="term" value="F:NAD binding"/>
    <property type="evidence" value="ECO:0007669"/>
    <property type="project" value="InterPro"/>
</dbReference>
<feature type="domain" description="Opine dehydrogenase" evidence="3">
    <location>
        <begin position="205"/>
        <end position="352"/>
    </location>
</feature>
<dbReference type="PANTHER" id="PTHR38015:SF1">
    <property type="entry name" value="OPINE DEHYDROGENASE DOMAIN-CONTAINING PROTEIN"/>
    <property type="match status" value="1"/>
</dbReference>
<gene>
    <name evidence="4" type="ORF">AKJ62_02255</name>
</gene>
<dbReference type="AlphaFoldDB" id="A0A133U6L9"/>
<dbReference type="InterPro" id="IPR051729">
    <property type="entry name" value="Opine/Lysopine_DH"/>
</dbReference>
<sequence length="388" mass="43551">MKKLKIAQLGMGHIGYAAAADLTLAGHEVNLFDFPEFEEKTLDPIREHGGIYLGPVREEVELPRSGEAEPTGVITTDLEEAVEGCDVLYITVPSFAHNRYFEELAPYLEDGQIIFINVGNFGSLVGRNILMDKGVLPDKDIKIAETNTAPFSSRKAGYTKEPDKPWKTLISHYSEEGYLCSALPADDTDEVLKTLRNMYPHLEPASNVLITSTQNYNLFHVPVMVCNAGVLESTEGDFYFWGEGGSRRVCDLMDKTDEERTGVLDKIGVEAKKLVKYLPESPDTAWEWFHEIYQGTKTSHASKIWREGYDDPFQYRYLTEDVPYLMTPLASLGNSLDVPTPTMDALIELASILSQKDFWKEGRKVEDMGLGDFTGEEIKKYVMTGKTD</sequence>
<evidence type="ECO:0000313" key="5">
    <source>
        <dbReference type="Proteomes" id="UP000070589"/>
    </source>
</evidence>
<accession>A0A133U6L9</accession>
<dbReference type="InterPro" id="IPR013328">
    <property type="entry name" value="6PGD_dom2"/>
</dbReference>
<evidence type="ECO:0000259" key="2">
    <source>
        <dbReference type="Pfam" id="PF01210"/>
    </source>
</evidence>
<evidence type="ECO:0008006" key="6">
    <source>
        <dbReference type="Google" id="ProtNLM"/>
    </source>
</evidence>
<dbReference type="Gene3D" id="3.40.50.720">
    <property type="entry name" value="NAD(P)-binding Rossmann-like Domain"/>
    <property type="match status" value="1"/>
</dbReference>
<dbReference type="Proteomes" id="UP000070589">
    <property type="component" value="Unassembled WGS sequence"/>
</dbReference>
<dbReference type="EMBL" id="LHXL01000021">
    <property type="protein sequence ID" value="KXA89842.1"/>
    <property type="molecule type" value="Genomic_DNA"/>
</dbReference>
<organism evidence="4 5">
    <name type="scientific">candidate division MSBL1 archaeon SCGC-AAA259D14</name>
    <dbReference type="NCBI Taxonomy" id="1698261"/>
    <lineage>
        <taxon>Archaea</taxon>
        <taxon>Methanobacteriati</taxon>
        <taxon>Methanobacteriota</taxon>
        <taxon>candidate division MSBL1</taxon>
    </lineage>
</organism>
<feature type="domain" description="Glycerol-3-phosphate dehydrogenase NAD-dependent N-terminal" evidence="2">
    <location>
        <begin position="5"/>
        <end position="114"/>
    </location>
</feature>
<dbReference type="PANTHER" id="PTHR38015">
    <property type="entry name" value="BLR6086 PROTEIN"/>
    <property type="match status" value="1"/>
</dbReference>
<keyword evidence="5" id="KW-1185">Reference proteome</keyword>
<dbReference type="SUPFAM" id="SSF48179">
    <property type="entry name" value="6-phosphogluconate dehydrogenase C-terminal domain-like"/>
    <property type="match status" value="1"/>
</dbReference>
<comment type="caution">
    <text evidence="4">The sequence shown here is derived from an EMBL/GenBank/DDBJ whole genome shotgun (WGS) entry which is preliminary data.</text>
</comment>
<dbReference type="GO" id="GO:0016616">
    <property type="term" value="F:oxidoreductase activity, acting on the CH-OH group of donors, NAD or NADP as acceptor"/>
    <property type="evidence" value="ECO:0007669"/>
    <property type="project" value="InterPro"/>
</dbReference>
<proteinExistence type="predicted"/>
<dbReference type="Pfam" id="PF02317">
    <property type="entry name" value="Octopine_DH"/>
    <property type="match status" value="1"/>
</dbReference>
<evidence type="ECO:0000259" key="3">
    <source>
        <dbReference type="Pfam" id="PF02317"/>
    </source>
</evidence>
<dbReference type="InterPro" id="IPR036291">
    <property type="entry name" value="NAD(P)-bd_dom_sf"/>
</dbReference>
<name>A0A133U6L9_9EURY</name>
<evidence type="ECO:0000256" key="1">
    <source>
        <dbReference type="ARBA" id="ARBA00023002"/>
    </source>
</evidence>
<keyword evidence="1" id="KW-0560">Oxidoreductase</keyword>
<dbReference type="Gene3D" id="1.10.1040.10">
    <property type="entry name" value="N-(1-d-carboxylethyl)-l-norvaline Dehydrogenase, domain 2"/>
    <property type="match status" value="1"/>
</dbReference>